<evidence type="ECO:0000313" key="9">
    <source>
        <dbReference type="Proteomes" id="UP000242715"/>
    </source>
</evidence>
<evidence type="ECO:0000256" key="6">
    <source>
        <dbReference type="SAM" id="MobiDB-lite"/>
    </source>
</evidence>
<dbReference type="PANTHER" id="PTHR43874">
    <property type="entry name" value="TWO-COMPONENT RESPONSE REGULATOR"/>
    <property type="match status" value="1"/>
</dbReference>
<protein>
    <recommendedName>
        <fullName evidence="7">Myb-like domain-containing protein</fullName>
    </recommendedName>
</protein>
<evidence type="ECO:0000256" key="1">
    <source>
        <dbReference type="ARBA" id="ARBA00004123"/>
    </source>
</evidence>
<dbReference type="GO" id="GO:0005634">
    <property type="term" value="C:nucleus"/>
    <property type="evidence" value="ECO:0007669"/>
    <property type="project" value="UniProtKB-SubCell"/>
</dbReference>
<dbReference type="AlphaFoldDB" id="A0A2Z6LVC0"/>
<accession>A0A2Z6LVC0</accession>
<dbReference type="Proteomes" id="UP000242715">
    <property type="component" value="Unassembled WGS sequence"/>
</dbReference>
<dbReference type="InterPro" id="IPR001005">
    <property type="entry name" value="SANT/Myb"/>
</dbReference>
<dbReference type="InterPro" id="IPR006447">
    <property type="entry name" value="Myb_dom_plants"/>
</dbReference>
<dbReference type="InterPro" id="IPR009057">
    <property type="entry name" value="Homeodomain-like_sf"/>
</dbReference>
<feature type="region of interest" description="Disordered" evidence="6">
    <location>
        <begin position="121"/>
        <end position="148"/>
    </location>
</feature>
<dbReference type="GO" id="GO:0000160">
    <property type="term" value="P:phosphorelay signal transduction system"/>
    <property type="evidence" value="ECO:0007669"/>
    <property type="project" value="UniProtKB-KW"/>
</dbReference>
<evidence type="ECO:0000259" key="7">
    <source>
        <dbReference type="Pfam" id="PF00249"/>
    </source>
</evidence>
<sequence>MALSIEEEVLSQEQFTDHVRVLAIDHDINILNTIEKMCSQFDYPVMCVDGSKRVVMKAVLNGACDYWIKPLVEDQIKYIWKHVAMKVFNETKQIGIDEKSGAEVKKELEKDDSKLPLIGATRERDIDNNATKENLEEDKDKTESPPKKARVIWSQELHKKFINALMELNIDKAVPRKILEKMNVPELTREQVASHLQS</sequence>
<dbReference type="SUPFAM" id="SSF46689">
    <property type="entry name" value="Homeodomain-like"/>
    <property type="match status" value="1"/>
</dbReference>
<feature type="domain" description="Myb-like" evidence="7">
    <location>
        <begin position="153"/>
        <end position="197"/>
    </location>
</feature>
<organism evidence="8 9">
    <name type="scientific">Trifolium subterraneum</name>
    <name type="common">Subterranean clover</name>
    <dbReference type="NCBI Taxonomy" id="3900"/>
    <lineage>
        <taxon>Eukaryota</taxon>
        <taxon>Viridiplantae</taxon>
        <taxon>Streptophyta</taxon>
        <taxon>Embryophyta</taxon>
        <taxon>Tracheophyta</taxon>
        <taxon>Spermatophyta</taxon>
        <taxon>Magnoliopsida</taxon>
        <taxon>eudicotyledons</taxon>
        <taxon>Gunneridae</taxon>
        <taxon>Pentapetalae</taxon>
        <taxon>rosids</taxon>
        <taxon>fabids</taxon>
        <taxon>Fabales</taxon>
        <taxon>Fabaceae</taxon>
        <taxon>Papilionoideae</taxon>
        <taxon>50 kb inversion clade</taxon>
        <taxon>NPAAA clade</taxon>
        <taxon>Hologalegina</taxon>
        <taxon>IRL clade</taxon>
        <taxon>Trifolieae</taxon>
        <taxon>Trifolium</taxon>
    </lineage>
</organism>
<dbReference type="FunFam" id="1.10.10.60:FF:000007">
    <property type="entry name" value="Two-component response regulator"/>
    <property type="match status" value="1"/>
</dbReference>
<evidence type="ECO:0000256" key="2">
    <source>
        <dbReference type="ARBA" id="ARBA00023012"/>
    </source>
</evidence>
<keyword evidence="3" id="KW-0805">Transcription regulation</keyword>
<dbReference type="OrthoDB" id="1436661at2759"/>
<keyword evidence="5" id="KW-0539">Nucleus</keyword>
<proteinExistence type="predicted"/>
<evidence type="ECO:0000256" key="5">
    <source>
        <dbReference type="ARBA" id="ARBA00023242"/>
    </source>
</evidence>
<evidence type="ECO:0000256" key="4">
    <source>
        <dbReference type="ARBA" id="ARBA00023163"/>
    </source>
</evidence>
<dbReference type="GO" id="GO:0003677">
    <property type="term" value="F:DNA binding"/>
    <property type="evidence" value="ECO:0007669"/>
    <property type="project" value="InterPro"/>
</dbReference>
<comment type="subcellular location">
    <subcellularLocation>
        <location evidence="1">Nucleus</location>
    </subcellularLocation>
</comment>
<dbReference type="PANTHER" id="PTHR43874:SF206">
    <property type="entry name" value="RESPONSE REGULATOR RECEIVER DOMAIN PROTEIN"/>
    <property type="match status" value="1"/>
</dbReference>
<reference evidence="9" key="1">
    <citation type="journal article" date="2017" name="Front. Plant Sci.">
        <title>Climate Clever Clovers: New Paradigm to Reduce the Environmental Footprint of Ruminants by Breeding Low Methanogenic Forages Utilizing Haplotype Variation.</title>
        <authorList>
            <person name="Kaur P."/>
            <person name="Appels R."/>
            <person name="Bayer P.E."/>
            <person name="Keeble-Gagnere G."/>
            <person name="Wang J."/>
            <person name="Hirakawa H."/>
            <person name="Shirasawa K."/>
            <person name="Vercoe P."/>
            <person name="Stefanova K."/>
            <person name="Durmic Z."/>
            <person name="Nichols P."/>
            <person name="Revell C."/>
            <person name="Isobe S.N."/>
            <person name="Edwards D."/>
            <person name="Erskine W."/>
        </authorList>
    </citation>
    <scope>NUCLEOTIDE SEQUENCE [LARGE SCALE GENOMIC DNA]</scope>
    <source>
        <strain evidence="9">cv. Daliak</strain>
    </source>
</reference>
<evidence type="ECO:0000313" key="8">
    <source>
        <dbReference type="EMBL" id="GAU12892.1"/>
    </source>
</evidence>
<keyword evidence="9" id="KW-1185">Reference proteome</keyword>
<gene>
    <name evidence="8" type="ORF">TSUD_73790</name>
</gene>
<name>A0A2Z6LVC0_TRISU</name>
<dbReference type="Gene3D" id="1.10.10.60">
    <property type="entry name" value="Homeodomain-like"/>
    <property type="match status" value="1"/>
</dbReference>
<keyword evidence="2" id="KW-0902">Two-component regulatory system</keyword>
<dbReference type="InterPro" id="IPR045279">
    <property type="entry name" value="ARR-like"/>
</dbReference>
<dbReference type="EMBL" id="DF973126">
    <property type="protein sequence ID" value="GAU12892.1"/>
    <property type="molecule type" value="Genomic_DNA"/>
</dbReference>
<keyword evidence="4" id="KW-0804">Transcription</keyword>
<evidence type="ECO:0000256" key="3">
    <source>
        <dbReference type="ARBA" id="ARBA00023015"/>
    </source>
</evidence>
<dbReference type="GO" id="GO:0009736">
    <property type="term" value="P:cytokinin-activated signaling pathway"/>
    <property type="evidence" value="ECO:0007669"/>
    <property type="project" value="InterPro"/>
</dbReference>
<dbReference type="Pfam" id="PF00249">
    <property type="entry name" value="Myb_DNA-binding"/>
    <property type="match status" value="1"/>
</dbReference>
<dbReference type="NCBIfam" id="TIGR01557">
    <property type="entry name" value="myb_SHAQKYF"/>
    <property type="match status" value="1"/>
</dbReference>